<dbReference type="AlphaFoldDB" id="A0A927KXK9"/>
<dbReference type="Proteomes" id="UP000661025">
    <property type="component" value="Unassembled WGS sequence"/>
</dbReference>
<dbReference type="EMBL" id="JACYXT010000001">
    <property type="protein sequence ID" value="MBD9721945.1"/>
    <property type="molecule type" value="Genomic_DNA"/>
</dbReference>
<name>A0A927KXK9_9ACTN</name>
<proteinExistence type="predicted"/>
<protein>
    <submittedName>
        <fullName evidence="1">Uncharacterized protein</fullName>
    </submittedName>
</protein>
<evidence type="ECO:0000313" key="2">
    <source>
        <dbReference type="Proteomes" id="UP000661025"/>
    </source>
</evidence>
<organism evidence="1 2">
    <name type="scientific">Streptomyces caniscabiei</name>
    <dbReference type="NCBI Taxonomy" id="2746961"/>
    <lineage>
        <taxon>Bacteria</taxon>
        <taxon>Bacillati</taxon>
        <taxon>Actinomycetota</taxon>
        <taxon>Actinomycetes</taxon>
        <taxon>Kitasatosporales</taxon>
        <taxon>Streptomycetaceae</taxon>
        <taxon>Streptomyces</taxon>
    </lineage>
</organism>
<reference evidence="1" key="1">
    <citation type="submission" date="2020-09" db="EMBL/GenBank/DDBJ databases">
        <title>Streptomyces canutascabiei sp. nov., which causes potato common scab and is distributed across the world.</title>
        <authorList>
            <person name="Nguyen H.P."/>
            <person name="Weisberg A.J."/>
            <person name="Chang J.H."/>
            <person name="Clarke C.R."/>
        </authorList>
    </citation>
    <scope>NUCLEOTIDE SEQUENCE</scope>
    <source>
        <strain evidence="1">ID-01-6.2a</strain>
    </source>
</reference>
<gene>
    <name evidence="1" type="ORF">IHE70_01530</name>
</gene>
<dbReference type="GeneID" id="79929242"/>
<accession>A0A927KXK9</accession>
<dbReference type="RefSeq" id="WP_192358999.1">
    <property type="nucleotide sequence ID" value="NZ_CP119182.1"/>
</dbReference>
<sequence length="79" mass="8567">MSQILFDADLSATELGARRRKNATVAEMYESLVADLFADYVTARAAADGEEMQLILDRAAVVDPRLVDELAGFDYPAAA</sequence>
<evidence type="ECO:0000313" key="1">
    <source>
        <dbReference type="EMBL" id="MBD9721945.1"/>
    </source>
</evidence>
<comment type="caution">
    <text evidence="1">The sequence shown here is derived from an EMBL/GenBank/DDBJ whole genome shotgun (WGS) entry which is preliminary data.</text>
</comment>